<dbReference type="InterPro" id="IPR053521">
    <property type="entry name" value="McjB-like"/>
</dbReference>
<name>A0ABU2LW94_9ACTN</name>
<sequence>MSHPVALPPTICLTRRQRLRARAAAIVAAQITSSTPRMNATLTRLLRHARPSTAVETRHAHAAVTTATLRLGGTTACLNRSVAALLYCRGYGHAPTLVIGIRPGTSQVHAWLEADGHPIAEPFDPRHLYQPVSLHTPRQEMT</sequence>
<protein>
    <submittedName>
        <fullName evidence="2">Lasso peptide biosynthesis B2 protein</fullName>
    </submittedName>
</protein>
<evidence type="ECO:0000259" key="1">
    <source>
        <dbReference type="Pfam" id="PF13471"/>
    </source>
</evidence>
<dbReference type="EMBL" id="JAVREM010000049">
    <property type="protein sequence ID" value="MDT0321866.1"/>
    <property type="molecule type" value="Genomic_DNA"/>
</dbReference>
<feature type="domain" description="Microcin J25-processing protein McjB C-terminal" evidence="1">
    <location>
        <begin position="38"/>
        <end position="132"/>
    </location>
</feature>
<comment type="caution">
    <text evidence="2">The sequence shown here is derived from an EMBL/GenBank/DDBJ whole genome shotgun (WGS) entry which is preliminary data.</text>
</comment>
<evidence type="ECO:0000313" key="2">
    <source>
        <dbReference type="EMBL" id="MDT0321866.1"/>
    </source>
</evidence>
<dbReference type="InterPro" id="IPR032708">
    <property type="entry name" value="McjB_C"/>
</dbReference>
<organism evidence="2 3">
    <name type="scientific">Streptomyces millisiae</name>
    <dbReference type="NCBI Taxonomy" id="3075542"/>
    <lineage>
        <taxon>Bacteria</taxon>
        <taxon>Bacillati</taxon>
        <taxon>Actinomycetota</taxon>
        <taxon>Actinomycetes</taxon>
        <taxon>Kitasatosporales</taxon>
        <taxon>Streptomycetaceae</taxon>
        <taxon>Streptomyces</taxon>
    </lineage>
</organism>
<keyword evidence="3" id="KW-1185">Reference proteome</keyword>
<gene>
    <name evidence="2" type="ORF">RNC47_26375</name>
</gene>
<evidence type="ECO:0000313" key="3">
    <source>
        <dbReference type="Proteomes" id="UP001183420"/>
    </source>
</evidence>
<proteinExistence type="predicted"/>
<accession>A0ABU2LW94</accession>
<dbReference type="NCBIfam" id="NF033537">
    <property type="entry name" value="lasso_biosyn_B2"/>
    <property type="match status" value="1"/>
</dbReference>
<reference evidence="3" key="1">
    <citation type="submission" date="2023-07" db="EMBL/GenBank/DDBJ databases">
        <title>30 novel species of actinomycetes from the DSMZ collection.</title>
        <authorList>
            <person name="Nouioui I."/>
        </authorList>
    </citation>
    <scope>NUCLEOTIDE SEQUENCE [LARGE SCALE GENOMIC DNA]</scope>
    <source>
        <strain evidence="3">DSM 44918</strain>
    </source>
</reference>
<dbReference type="Proteomes" id="UP001183420">
    <property type="component" value="Unassembled WGS sequence"/>
</dbReference>
<dbReference type="RefSeq" id="WP_311602190.1">
    <property type="nucleotide sequence ID" value="NZ_JAVREM010000049.1"/>
</dbReference>
<dbReference type="Pfam" id="PF13471">
    <property type="entry name" value="Transglut_core3"/>
    <property type="match status" value="1"/>
</dbReference>